<keyword evidence="6 16" id="KW-0812">Transmembrane</keyword>
<sequence length="405" mass="44981">MAMKHRKLFPTQTATNQSVDCLDFCDSTCPYNCYIYPDSLIPPPPPASPRPPTLSTLDQNDSPNISPYVIITVALLAGFFLLVCFNAIIVKYCCGWRRRNRSPPSESDGRDEEFLDENRGPAIDHPIWFITTAGLQQAIINSITVCKYKRGEGLIEGTECSVCLSEFQEDETLRLLPKCNHAFHIPCIDTWLSSHTNCPLCRARIISDIVNPPLESNDQNSRSLGPNEQTQMENSSNDTELDNNLVRSRGVYESTVGRGGTGELQILDDERTSKEGVNSNGDVVLEVNGNSANNHVVDSEIQPVRRSVSMDSSSAATIFFGLAKFHADESKGNWVDETMDGRKFDSGSVPKRDVAYTSTFRQMGSPSIAQCLHKGPISMKRLSWNERPTLQLWRDGLERADGLGQ</sequence>
<dbReference type="FunFam" id="3.30.40.10:FF:000233">
    <property type="entry name" value="RING-H2 finger protein ATL54"/>
    <property type="match status" value="1"/>
</dbReference>
<keyword evidence="7" id="KW-0479">Metal-binding</keyword>
<keyword evidence="9" id="KW-0833">Ubl conjugation pathway</keyword>
<feature type="domain" description="RING-type" evidence="17">
    <location>
        <begin position="160"/>
        <end position="202"/>
    </location>
</feature>
<evidence type="ECO:0000256" key="1">
    <source>
        <dbReference type="ARBA" id="ARBA00000900"/>
    </source>
</evidence>
<dbReference type="InterPro" id="IPR001841">
    <property type="entry name" value="Znf_RING"/>
</dbReference>
<dbReference type="OrthoDB" id="9984778at2759"/>
<organism evidence="18 19">
    <name type="scientific">Vitis vinifera</name>
    <name type="common">Grape</name>
    <dbReference type="NCBI Taxonomy" id="29760"/>
    <lineage>
        <taxon>Eukaryota</taxon>
        <taxon>Viridiplantae</taxon>
        <taxon>Streptophyta</taxon>
        <taxon>Embryophyta</taxon>
        <taxon>Tracheophyta</taxon>
        <taxon>Spermatophyta</taxon>
        <taxon>Magnoliopsida</taxon>
        <taxon>eudicotyledons</taxon>
        <taxon>Gunneridae</taxon>
        <taxon>Pentapetalae</taxon>
        <taxon>rosids</taxon>
        <taxon>Vitales</taxon>
        <taxon>Vitaceae</taxon>
        <taxon>Viteae</taxon>
        <taxon>Vitis</taxon>
    </lineage>
</organism>
<evidence type="ECO:0000256" key="9">
    <source>
        <dbReference type="ARBA" id="ARBA00022786"/>
    </source>
</evidence>
<keyword evidence="12 16" id="KW-0472">Membrane</keyword>
<keyword evidence="8 14" id="KW-0863">Zinc-finger</keyword>
<feature type="region of interest" description="Disordered" evidence="15">
    <location>
        <begin position="212"/>
        <end position="245"/>
    </location>
</feature>
<evidence type="ECO:0000256" key="12">
    <source>
        <dbReference type="ARBA" id="ARBA00023136"/>
    </source>
</evidence>
<evidence type="ECO:0000256" key="4">
    <source>
        <dbReference type="ARBA" id="ARBA00012483"/>
    </source>
</evidence>
<dbReference type="GO" id="GO:0008270">
    <property type="term" value="F:zinc ion binding"/>
    <property type="evidence" value="ECO:0007669"/>
    <property type="project" value="UniProtKB-KW"/>
</dbReference>
<keyword evidence="19" id="KW-1185">Reference proteome</keyword>
<keyword evidence="11 16" id="KW-1133">Transmembrane helix</keyword>
<dbReference type="InParanoid" id="F6H0Y5"/>
<evidence type="ECO:0000256" key="5">
    <source>
        <dbReference type="ARBA" id="ARBA00022679"/>
    </source>
</evidence>
<dbReference type="PANTHER" id="PTHR46913">
    <property type="entry name" value="RING-H2 FINGER PROTEIN ATL16"/>
    <property type="match status" value="1"/>
</dbReference>
<keyword evidence="5" id="KW-0808">Transferase</keyword>
<comment type="catalytic activity">
    <reaction evidence="1">
        <text>S-ubiquitinyl-[E2 ubiquitin-conjugating enzyme]-L-cysteine + [acceptor protein]-L-lysine = [E2 ubiquitin-conjugating enzyme]-L-cysteine + N(6)-ubiquitinyl-[acceptor protein]-L-lysine.</text>
        <dbReference type="EC" id="2.3.2.27"/>
    </reaction>
</comment>
<comment type="subcellular location">
    <subcellularLocation>
        <location evidence="2">Membrane</location>
        <topology evidence="2">Single-pass membrane protein</topology>
    </subcellularLocation>
</comment>
<evidence type="ECO:0000256" key="3">
    <source>
        <dbReference type="ARBA" id="ARBA00004906"/>
    </source>
</evidence>
<dbReference type="Pfam" id="PF13639">
    <property type="entry name" value="zf-RING_2"/>
    <property type="match status" value="1"/>
</dbReference>
<name>F6H0Y5_VITVI</name>
<protein>
    <recommendedName>
        <fullName evidence="4">RING-type E3 ubiquitin transferase</fullName>
        <ecNumber evidence="4">2.3.2.27</ecNumber>
    </recommendedName>
</protein>
<dbReference type="SMART" id="SM00184">
    <property type="entry name" value="RING"/>
    <property type="match status" value="1"/>
</dbReference>
<evidence type="ECO:0000256" key="8">
    <source>
        <dbReference type="ARBA" id="ARBA00022771"/>
    </source>
</evidence>
<proteinExistence type="inferred from homology"/>
<dbReference type="AlphaFoldDB" id="F6H0Y5"/>
<gene>
    <name evidence="18" type="ordered locus">VIT_18s0001g06640</name>
</gene>
<comment type="similarity">
    <text evidence="13">Belongs to the RING-type zinc finger family. ATL subfamily.</text>
</comment>
<evidence type="ECO:0000256" key="16">
    <source>
        <dbReference type="SAM" id="Phobius"/>
    </source>
</evidence>
<evidence type="ECO:0000256" key="10">
    <source>
        <dbReference type="ARBA" id="ARBA00022833"/>
    </source>
</evidence>
<dbReference type="PROSITE" id="PS50089">
    <property type="entry name" value="ZF_RING_2"/>
    <property type="match status" value="1"/>
</dbReference>
<dbReference type="UniPathway" id="UPA00143"/>
<accession>F6H0Y5</accession>
<dbReference type="InterPro" id="IPR044600">
    <property type="entry name" value="ATL1/ATL16-like"/>
</dbReference>
<reference evidence="19" key="1">
    <citation type="journal article" date="2007" name="Nature">
        <title>The grapevine genome sequence suggests ancestral hexaploidization in major angiosperm phyla.</title>
        <authorList>
            <consortium name="The French-Italian Public Consortium for Grapevine Genome Characterization."/>
            <person name="Jaillon O."/>
            <person name="Aury J.-M."/>
            <person name="Noel B."/>
            <person name="Policriti A."/>
            <person name="Clepet C."/>
            <person name="Casagrande A."/>
            <person name="Choisne N."/>
            <person name="Aubourg S."/>
            <person name="Vitulo N."/>
            <person name="Jubin C."/>
            <person name="Vezzi A."/>
            <person name="Legeai F."/>
            <person name="Hugueney P."/>
            <person name="Dasilva C."/>
            <person name="Horner D."/>
            <person name="Mica E."/>
            <person name="Jublot D."/>
            <person name="Poulain J."/>
            <person name="Bruyere C."/>
            <person name="Billault A."/>
            <person name="Segurens B."/>
            <person name="Gouyvenoux M."/>
            <person name="Ugarte E."/>
            <person name="Cattonaro F."/>
            <person name="Anthouard V."/>
            <person name="Vico V."/>
            <person name="Del Fabbro C."/>
            <person name="Alaux M."/>
            <person name="Di Gaspero G."/>
            <person name="Dumas V."/>
            <person name="Felice N."/>
            <person name="Paillard S."/>
            <person name="Juman I."/>
            <person name="Moroldo M."/>
            <person name="Scalabrin S."/>
            <person name="Canaguier A."/>
            <person name="Le Clainche I."/>
            <person name="Malacrida G."/>
            <person name="Durand E."/>
            <person name="Pesole G."/>
            <person name="Laucou V."/>
            <person name="Chatelet P."/>
            <person name="Merdinoglu D."/>
            <person name="Delledonne M."/>
            <person name="Pezzotti M."/>
            <person name="Lecharny A."/>
            <person name="Scarpelli C."/>
            <person name="Artiguenave F."/>
            <person name="Pe M.E."/>
            <person name="Valle G."/>
            <person name="Morgante M."/>
            <person name="Caboche M."/>
            <person name="Adam-Blondon A.-F."/>
            <person name="Weissenbach J."/>
            <person name="Quetier F."/>
            <person name="Wincker P."/>
        </authorList>
    </citation>
    <scope>NUCLEOTIDE SEQUENCE [LARGE SCALE GENOMIC DNA]</scope>
    <source>
        <strain evidence="19">cv. Pinot noir / PN40024</strain>
    </source>
</reference>
<evidence type="ECO:0000256" key="15">
    <source>
        <dbReference type="SAM" id="MobiDB-lite"/>
    </source>
</evidence>
<evidence type="ECO:0000256" key="6">
    <source>
        <dbReference type="ARBA" id="ARBA00022692"/>
    </source>
</evidence>
<dbReference type="Proteomes" id="UP000009183">
    <property type="component" value="Chromosome 18"/>
</dbReference>
<evidence type="ECO:0000313" key="18">
    <source>
        <dbReference type="EMBL" id="CCB45607.1"/>
    </source>
</evidence>
<dbReference type="GO" id="GO:0016567">
    <property type="term" value="P:protein ubiquitination"/>
    <property type="evidence" value="ECO:0000318"/>
    <property type="project" value="GO_Central"/>
</dbReference>
<dbReference type="SUPFAM" id="SSF57850">
    <property type="entry name" value="RING/U-box"/>
    <property type="match status" value="1"/>
</dbReference>
<comment type="pathway">
    <text evidence="3">Protein modification; protein ubiquitination.</text>
</comment>
<evidence type="ECO:0000256" key="7">
    <source>
        <dbReference type="ARBA" id="ARBA00022723"/>
    </source>
</evidence>
<dbReference type="GO" id="GO:0016020">
    <property type="term" value="C:membrane"/>
    <property type="evidence" value="ECO:0007669"/>
    <property type="project" value="UniProtKB-SubCell"/>
</dbReference>
<keyword evidence="10" id="KW-0862">Zinc</keyword>
<evidence type="ECO:0000256" key="2">
    <source>
        <dbReference type="ARBA" id="ARBA00004167"/>
    </source>
</evidence>
<dbReference type="STRING" id="29760.F6H0Y5"/>
<dbReference type="GO" id="GO:0061630">
    <property type="term" value="F:ubiquitin protein ligase activity"/>
    <property type="evidence" value="ECO:0007669"/>
    <property type="project" value="UniProtKB-EC"/>
</dbReference>
<dbReference type="Gene3D" id="3.30.40.10">
    <property type="entry name" value="Zinc/RING finger domain, C3HC4 (zinc finger)"/>
    <property type="match status" value="1"/>
</dbReference>
<dbReference type="EMBL" id="FN595227">
    <property type="protein sequence ID" value="CCB45607.1"/>
    <property type="molecule type" value="Genomic_DNA"/>
</dbReference>
<dbReference type="PANTHER" id="PTHR46913:SF19">
    <property type="entry name" value="RING-TYPE E3 UBIQUITIN TRANSFERASE"/>
    <property type="match status" value="1"/>
</dbReference>
<evidence type="ECO:0000256" key="11">
    <source>
        <dbReference type="ARBA" id="ARBA00022989"/>
    </source>
</evidence>
<dbReference type="InterPro" id="IPR013083">
    <property type="entry name" value="Znf_RING/FYVE/PHD"/>
</dbReference>
<evidence type="ECO:0000256" key="13">
    <source>
        <dbReference type="ARBA" id="ARBA00024209"/>
    </source>
</evidence>
<dbReference type="CDD" id="cd16461">
    <property type="entry name" value="RING-H2_EL5-like"/>
    <property type="match status" value="1"/>
</dbReference>
<evidence type="ECO:0000259" key="17">
    <source>
        <dbReference type="PROSITE" id="PS50089"/>
    </source>
</evidence>
<dbReference type="EC" id="2.3.2.27" evidence="4"/>
<dbReference type="HOGENOM" id="CLU_034332_1_0_1"/>
<dbReference type="eggNOG" id="KOG0800">
    <property type="taxonomic scope" value="Eukaryota"/>
</dbReference>
<dbReference type="ExpressionAtlas" id="F6H0Y5">
    <property type="expression patterns" value="baseline"/>
</dbReference>
<feature type="compositionally biased region" description="Polar residues" evidence="15">
    <location>
        <begin position="214"/>
        <end position="238"/>
    </location>
</feature>
<feature type="transmembrane region" description="Helical" evidence="16">
    <location>
        <begin position="65"/>
        <end position="89"/>
    </location>
</feature>
<dbReference type="PaxDb" id="29760-VIT_18s0001g06640.t01"/>
<evidence type="ECO:0000256" key="14">
    <source>
        <dbReference type="PROSITE-ProRule" id="PRU00175"/>
    </source>
</evidence>
<evidence type="ECO:0000313" key="19">
    <source>
        <dbReference type="Proteomes" id="UP000009183"/>
    </source>
</evidence>